<keyword evidence="13" id="KW-1185">Reference proteome</keyword>
<keyword evidence="4 10" id="KW-0812">Transmembrane</keyword>
<evidence type="ECO:0000256" key="7">
    <source>
        <dbReference type="ARBA" id="ARBA00023054"/>
    </source>
</evidence>
<feature type="transmembrane region" description="Helical" evidence="10">
    <location>
        <begin position="396"/>
        <end position="416"/>
    </location>
</feature>
<dbReference type="GO" id="GO:0031201">
    <property type="term" value="C:SNARE complex"/>
    <property type="evidence" value="ECO:0007669"/>
    <property type="project" value="TreeGrafter"/>
</dbReference>
<dbReference type="PANTHER" id="PTHR15959">
    <property type="entry name" value="SYNTAXIN-18"/>
    <property type="match status" value="1"/>
</dbReference>
<evidence type="ECO:0000259" key="11">
    <source>
        <dbReference type="PROSITE" id="PS50192"/>
    </source>
</evidence>
<dbReference type="RefSeq" id="XP_066799620.1">
    <property type="nucleotide sequence ID" value="XM_066949928.1"/>
</dbReference>
<dbReference type="GeneID" id="92184108"/>
<keyword evidence="8 10" id="KW-0472">Membrane</keyword>
<name>A0AAW0YTE1_9TREE</name>
<feature type="compositionally biased region" description="Polar residues" evidence="9">
    <location>
        <begin position="16"/>
        <end position="28"/>
    </location>
</feature>
<comment type="subcellular location">
    <subcellularLocation>
        <location evidence="1">Membrane</location>
        <topology evidence="1">Single-pass type IV membrane protein</topology>
    </subcellularLocation>
</comment>
<evidence type="ECO:0000256" key="4">
    <source>
        <dbReference type="ARBA" id="ARBA00022692"/>
    </source>
</evidence>
<dbReference type="FunFam" id="1.20.5.110:FF:000069">
    <property type="entry name" value="Related to syntaxin 18"/>
    <property type="match status" value="1"/>
</dbReference>
<dbReference type="PANTHER" id="PTHR15959:SF0">
    <property type="entry name" value="SYNTAXIN-18"/>
    <property type="match status" value="1"/>
</dbReference>
<evidence type="ECO:0000313" key="12">
    <source>
        <dbReference type="EMBL" id="KAK8844056.1"/>
    </source>
</evidence>
<reference evidence="12 13" key="1">
    <citation type="journal article" date="2024" name="bioRxiv">
        <title>Comparative genomics of Cryptococcus and Kwoniella reveals pathogenesis evolution and contrasting karyotype dynamics via intercentromeric recombination or chromosome fusion.</title>
        <authorList>
            <person name="Coelho M.A."/>
            <person name="David-Palma M."/>
            <person name="Shea T."/>
            <person name="Bowers K."/>
            <person name="McGinley-Smith S."/>
            <person name="Mohammad A.W."/>
            <person name="Gnirke A."/>
            <person name="Yurkov A.M."/>
            <person name="Nowrousian M."/>
            <person name="Sun S."/>
            <person name="Cuomo C.A."/>
            <person name="Heitman J."/>
        </authorList>
    </citation>
    <scope>NUCLEOTIDE SEQUENCE [LARGE SCALE GENOMIC DNA]</scope>
    <source>
        <strain evidence="12 13">CBS 13917</strain>
    </source>
</reference>
<protein>
    <recommendedName>
        <fullName evidence="11">t-SNARE coiled-coil homology domain-containing protein</fullName>
    </recommendedName>
</protein>
<feature type="domain" description="T-SNARE coiled-coil homology" evidence="11">
    <location>
        <begin position="325"/>
        <end position="387"/>
    </location>
</feature>
<comment type="caution">
    <text evidence="12">The sequence shown here is derived from an EMBL/GenBank/DDBJ whole genome shotgun (WGS) entry which is preliminary data.</text>
</comment>
<evidence type="ECO:0000256" key="9">
    <source>
        <dbReference type="SAM" id="MobiDB-lite"/>
    </source>
</evidence>
<dbReference type="Gene3D" id="1.20.5.110">
    <property type="match status" value="1"/>
</dbReference>
<organism evidence="12 13">
    <name type="scientific">Kwoniella newhampshirensis</name>
    <dbReference type="NCBI Taxonomy" id="1651941"/>
    <lineage>
        <taxon>Eukaryota</taxon>
        <taxon>Fungi</taxon>
        <taxon>Dikarya</taxon>
        <taxon>Basidiomycota</taxon>
        <taxon>Agaricomycotina</taxon>
        <taxon>Tremellomycetes</taxon>
        <taxon>Tremellales</taxon>
        <taxon>Cryptococcaceae</taxon>
        <taxon>Kwoniella</taxon>
    </lineage>
</organism>
<keyword evidence="7" id="KW-0175">Coiled coil</keyword>
<evidence type="ECO:0000313" key="13">
    <source>
        <dbReference type="Proteomes" id="UP001388673"/>
    </source>
</evidence>
<evidence type="ECO:0000256" key="8">
    <source>
        <dbReference type="ARBA" id="ARBA00023136"/>
    </source>
</evidence>
<sequence>MPSTDQTSLFKTILSSQQCSLHASSRSKSPAGRAASRDRRGKGKGKEQGEEEFLKEAYRIHTHLSSLQNLLSSVRKPYLSTVEPPPLSRRAQRDTSRTKDEGEGEFEEWKKWERVKYLTDRERDEIDLRARMILRRCKERVAALEQSEHNRKSKLTTLQQTKTTTTLLSLLPSLAPLVPSNTYEPLLTAHRASILWTLNDFLAKLTGSVGDMQEERAKRKEERSKTLGAGASTEAARLVGVQSSKASTQGLFHLPVPKGAEGRKIPDGVVVGVDDPAFSPIVGAPDPHSGANLGMGIVDPNSPPIESQLSQEQIQAFESENNALLEHMSSTLSSVLSAESSLLEISQLQSELVRHLAQQTEVVEQLYEDAVGSVADVGRANEQLRKARERGKEGRLFLLIFLIGASLGLLFLDWYAK</sequence>
<dbReference type="GO" id="GO:0006890">
    <property type="term" value="P:retrograde vesicle-mediated transport, Golgi to endoplasmic reticulum"/>
    <property type="evidence" value="ECO:0007669"/>
    <property type="project" value="TreeGrafter"/>
</dbReference>
<dbReference type="InterPro" id="IPR019529">
    <property type="entry name" value="Syntaxin-18_N"/>
</dbReference>
<evidence type="ECO:0000256" key="6">
    <source>
        <dbReference type="ARBA" id="ARBA00022989"/>
    </source>
</evidence>
<dbReference type="AlphaFoldDB" id="A0AAW0YTE1"/>
<evidence type="ECO:0000256" key="10">
    <source>
        <dbReference type="SAM" id="Phobius"/>
    </source>
</evidence>
<proteinExistence type="inferred from homology"/>
<dbReference type="Proteomes" id="UP001388673">
    <property type="component" value="Unassembled WGS sequence"/>
</dbReference>
<keyword evidence="3" id="KW-0813">Transport</keyword>
<keyword evidence="6 10" id="KW-1133">Transmembrane helix</keyword>
<evidence type="ECO:0000256" key="3">
    <source>
        <dbReference type="ARBA" id="ARBA00022448"/>
    </source>
</evidence>
<feature type="region of interest" description="Disordered" evidence="9">
    <location>
        <begin position="78"/>
        <end position="103"/>
    </location>
</feature>
<dbReference type="InterPro" id="IPR000727">
    <property type="entry name" value="T_SNARE_dom"/>
</dbReference>
<gene>
    <name evidence="12" type="ORF">IAR55_006850</name>
</gene>
<evidence type="ECO:0000256" key="2">
    <source>
        <dbReference type="ARBA" id="ARBA00009063"/>
    </source>
</evidence>
<comment type="similarity">
    <text evidence="2">Belongs to the syntaxin family.</text>
</comment>
<accession>A0AAW0YTE1</accession>
<dbReference type="GO" id="GO:0015031">
    <property type="term" value="P:protein transport"/>
    <property type="evidence" value="ECO:0007669"/>
    <property type="project" value="UniProtKB-KW"/>
</dbReference>
<feature type="compositionally biased region" description="Basic and acidic residues" evidence="9">
    <location>
        <begin position="91"/>
        <end position="103"/>
    </location>
</feature>
<dbReference type="KEGG" id="kne:92184108"/>
<keyword evidence="5" id="KW-0653">Protein transport</keyword>
<evidence type="ECO:0000256" key="5">
    <source>
        <dbReference type="ARBA" id="ARBA00022927"/>
    </source>
</evidence>
<evidence type="ECO:0000256" key="1">
    <source>
        <dbReference type="ARBA" id="ARBA00004211"/>
    </source>
</evidence>
<dbReference type="EMBL" id="JBCAWK010000014">
    <property type="protein sequence ID" value="KAK8844056.1"/>
    <property type="molecule type" value="Genomic_DNA"/>
</dbReference>
<dbReference type="Pfam" id="PF10496">
    <property type="entry name" value="Syntaxin-18_N"/>
    <property type="match status" value="1"/>
</dbReference>
<feature type="region of interest" description="Disordered" evidence="9">
    <location>
        <begin position="16"/>
        <end position="50"/>
    </location>
</feature>
<dbReference type="GO" id="GO:0005783">
    <property type="term" value="C:endoplasmic reticulum"/>
    <property type="evidence" value="ECO:0007669"/>
    <property type="project" value="TreeGrafter"/>
</dbReference>
<dbReference type="PROSITE" id="PS50192">
    <property type="entry name" value="T_SNARE"/>
    <property type="match status" value="1"/>
</dbReference>